<evidence type="ECO:0000313" key="1">
    <source>
        <dbReference type="EMBL" id="RLE53593.1"/>
    </source>
</evidence>
<dbReference type="AlphaFoldDB" id="A0A497F1P4"/>
<evidence type="ECO:0008006" key="3">
    <source>
        <dbReference type="Google" id="ProtNLM"/>
    </source>
</evidence>
<dbReference type="Gene3D" id="3.40.720.10">
    <property type="entry name" value="Alkaline Phosphatase, subunit A"/>
    <property type="match status" value="2"/>
</dbReference>
<protein>
    <recommendedName>
        <fullName evidence="3">Nucleotide pyrophosphatase</fullName>
    </recommendedName>
</protein>
<dbReference type="Pfam" id="PF01663">
    <property type="entry name" value="Phosphodiest"/>
    <property type="match status" value="2"/>
</dbReference>
<proteinExistence type="predicted"/>
<dbReference type="PANTHER" id="PTHR10151:SF120">
    <property type="entry name" value="BIS(5'-ADENOSYL)-TRIPHOSPHATASE"/>
    <property type="match status" value="1"/>
</dbReference>
<dbReference type="InterPro" id="IPR002591">
    <property type="entry name" value="Phosphodiest/P_Trfase"/>
</dbReference>
<reference evidence="1 2" key="1">
    <citation type="submission" date="2018-06" db="EMBL/GenBank/DDBJ databases">
        <title>Extensive metabolic versatility and redundancy in microbially diverse, dynamic hydrothermal sediments.</title>
        <authorList>
            <person name="Dombrowski N."/>
            <person name="Teske A."/>
            <person name="Baker B.J."/>
        </authorList>
    </citation>
    <scope>NUCLEOTIDE SEQUENCE [LARGE SCALE GENOMIC DNA]</scope>
    <source>
        <strain evidence="1">B34_G17</strain>
    </source>
</reference>
<accession>A0A497F1P4</accession>
<dbReference type="Proteomes" id="UP000272051">
    <property type="component" value="Unassembled WGS sequence"/>
</dbReference>
<dbReference type="InterPro" id="IPR017850">
    <property type="entry name" value="Alkaline_phosphatase_core_sf"/>
</dbReference>
<dbReference type="PANTHER" id="PTHR10151">
    <property type="entry name" value="ECTONUCLEOTIDE PYROPHOSPHATASE/PHOSPHODIESTERASE"/>
    <property type="match status" value="1"/>
</dbReference>
<dbReference type="SUPFAM" id="SSF53649">
    <property type="entry name" value="Alkaline phosphatase-like"/>
    <property type="match status" value="1"/>
</dbReference>
<organism evidence="1 2">
    <name type="scientific">Thermoproteota archaeon</name>
    <dbReference type="NCBI Taxonomy" id="2056631"/>
    <lineage>
        <taxon>Archaea</taxon>
        <taxon>Thermoproteota</taxon>
    </lineage>
</organism>
<name>A0A497F1P4_9CREN</name>
<dbReference type="GO" id="GO:0016787">
    <property type="term" value="F:hydrolase activity"/>
    <property type="evidence" value="ECO:0007669"/>
    <property type="project" value="UniProtKB-ARBA"/>
</dbReference>
<dbReference type="EMBL" id="QMQX01000006">
    <property type="protein sequence ID" value="RLE53593.1"/>
    <property type="molecule type" value="Genomic_DNA"/>
</dbReference>
<gene>
    <name evidence="1" type="ORF">DRJ33_00620</name>
</gene>
<sequence length="574" mass="64790">MKVIVLSIDAARPDILESQVKLGNMPSLEGMLDRCFMFKQCETTYPPATATAHAAMITGCNPRTSGITGNLIYDPGTSCCYLYSYTRSGLDSRSLLATPVWKTLSEGGLKQLIIAFPLSWPPVVENTIGGFYNYESYLYEDELYILSTAPSRGAIPLKPIPFQEVEETLPPLEATFQIAYRLNGPFFKAILLPENGSYAKLMIVGDGEQLVLAPKTWSDWLKVDLNGSTGYLKFRFEIISQGHKDVTIKLVHSEIYSSIVSNLDSKLSSAFEKAVGHFLGVGGAYGFSKGRLSQEEFLELLFESHDWVKRALRFAIKEVTWDILWIYTPLLDFLQHAFLGKTSSENESEKAFAMQAIREGYRKVDELLNEVKPLKDVHVFAVSDHGMCPLKRQLRVNNLLREFKLLYRRADKPHEIDIDKSKAFFIEPCHIFLNKHMPRSEFEDLKFWLKSVLLQLKDPVTGERVFEDIMLKEDSHKLGLGGDRTGDLVLIPSPNHHLSGMLTEDTPFSESPFFLTASHETSPLHEELKPLLLYLGPLHASFSQTRAKLLDLYPTILSLFKIRHGEVDGKSLLA</sequence>
<comment type="caution">
    <text evidence="1">The sequence shown here is derived from an EMBL/GenBank/DDBJ whole genome shotgun (WGS) entry which is preliminary data.</text>
</comment>
<evidence type="ECO:0000313" key="2">
    <source>
        <dbReference type="Proteomes" id="UP000272051"/>
    </source>
</evidence>